<protein>
    <submittedName>
        <fullName evidence="1">Uncharacterized protein</fullName>
    </submittedName>
</protein>
<evidence type="ECO:0000313" key="1">
    <source>
        <dbReference type="EMBL" id="OBZ76427.1"/>
    </source>
</evidence>
<accession>A0A1C7MIH0</accession>
<name>A0A1C7MIH0_GRIFR</name>
<organism evidence="1 2">
    <name type="scientific">Grifola frondosa</name>
    <name type="common">Maitake</name>
    <name type="synonym">Polyporus frondosus</name>
    <dbReference type="NCBI Taxonomy" id="5627"/>
    <lineage>
        <taxon>Eukaryota</taxon>
        <taxon>Fungi</taxon>
        <taxon>Dikarya</taxon>
        <taxon>Basidiomycota</taxon>
        <taxon>Agaricomycotina</taxon>
        <taxon>Agaricomycetes</taxon>
        <taxon>Polyporales</taxon>
        <taxon>Grifolaceae</taxon>
        <taxon>Grifola</taxon>
    </lineage>
</organism>
<gene>
    <name evidence="1" type="ORF">A0H81_03129</name>
</gene>
<sequence>MEVFLESKFRPQYREVSIHLRYVFHGVAKSRNQARRLGVGYGHPLKGTWQKAELECIESYATLKHRCPKHYNILLWNAAETPSSSPLYHYREMTYLRHRGPHEWHNVISVRKSSEIPIKLGAGIHNICCPSRELCIAAQGITATRRCISVYIRHIGHDIASVWCAAQVRACTTLDKDCV</sequence>
<dbReference type="EMBL" id="LUGG01000003">
    <property type="protein sequence ID" value="OBZ76427.1"/>
    <property type="molecule type" value="Genomic_DNA"/>
</dbReference>
<reference evidence="1 2" key="1">
    <citation type="submission" date="2016-03" db="EMBL/GenBank/DDBJ databases">
        <title>Whole genome sequencing of Grifola frondosa 9006-11.</title>
        <authorList>
            <person name="Min B."/>
            <person name="Park H."/>
            <person name="Kim J.-G."/>
            <person name="Cho H."/>
            <person name="Oh Y.-L."/>
            <person name="Kong W.-S."/>
            <person name="Choi I.-G."/>
        </authorList>
    </citation>
    <scope>NUCLEOTIDE SEQUENCE [LARGE SCALE GENOMIC DNA]</scope>
    <source>
        <strain evidence="1 2">9006-11</strain>
    </source>
</reference>
<comment type="caution">
    <text evidence="1">The sequence shown here is derived from an EMBL/GenBank/DDBJ whole genome shotgun (WGS) entry which is preliminary data.</text>
</comment>
<dbReference type="AlphaFoldDB" id="A0A1C7MIH0"/>
<proteinExistence type="predicted"/>
<evidence type="ECO:0000313" key="2">
    <source>
        <dbReference type="Proteomes" id="UP000092993"/>
    </source>
</evidence>
<dbReference type="Proteomes" id="UP000092993">
    <property type="component" value="Unassembled WGS sequence"/>
</dbReference>
<keyword evidence="2" id="KW-1185">Reference proteome</keyword>